<feature type="signal peptide" evidence="3">
    <location>
        <begin position="1"/>
        <end position="20"/>
    </location>
</feature>
<keyword evidence="2" id="KW-0568">Pathogenesis-related protein</keyword>
<organism evidence="5 6">
    <name type="scientific">Xanthoceras sorbifolium</name>
    <dbReference type="NCBI Taxonomy" id="99658"/>
    <lineage>
        <taxon>Eukaryota</taxon>
        <taxon>Viridiplantae</taxon>
        <taxon>Streptophyta</taxon>
        <taxon>Embryophyta</taxon>
        <taxon>Tracheophyta</taxon>
        <taxon>Spermatophyta</taxon>
        <taxon>Magnoliopsida</taxon>
        <taxon>eudicotyledons</taxon>
        <taxon>Gunneridae</taxon>
        <taxon>Pentapetalae</taxon>
        <taxon>rosids</taxon>
        <taxon>malvids</taxon>
        <taxon>Sapindales</taxon>
        <taxon>Sapindaceae</taxon>
        <taxon>Xanthoceroideae</taxon>
        <taxon>Xanthoceras</taxon>
    </lineage>
</organism>
<accession>A0ABQ8IFL4</accession>
<dbReference type="InterPro" id="IPR001283">
    <property type="entry name" value="CRISP-related"/>
</dbReference>
<dbReference type="InterPro" id="IPR018244">
    <property type="entry name" value="Allrgn_V5/Tpx1_CS"/>
</dbReference>
<reference evidence="5 6" key="1">
    <citation type="submission" date="2021-02" db="EMBL/GenBank/DDBJ databases">
        <title>Plant Genome Project.</title>
        <authorList>
            <person name="Zhang R.-G."/>
        </authorList>
    </citation>
    <scope>NUCLEOTIDE SEQUENCE [LARGE SCALE GENOMIC DNA]</scope>
    <source>
        <tissue evidence="5">Leaves</tissue>
    </source>
</reference>
<dbReference type="PROSITE" id="PS01009">
    <property type="entry name" value="CRISP_1"/>
    <property type="match status" value="1"/>
</dbReference>
<evidence type="ECO:0000256" key="2">
    <source>
        <dbReference type="ARBA" id="ARBA00023265"/>
    </source>
</evidence>
<evidence type="ECO:0000256" key="1">
    <source>
        <dbReference type="ARBA" id="ARBA00003143"/>
    </source>
</evidence>
<dbReference type="Proteomes" id="UP000827721">
    <property type="component" value="Unassembled WGS sequence"/>
</dbReference>
<dbReference type="PRINTS" id="PR00837">
    <property type="entry name" value="V5TPXLIKE"/>
</dbReference>
<evidence type="ECO:0000256" key="3">
    <source>
        <dbReference type="SAM" id="SignalP"/>
    </source>
</evidence>
<dbReference type="SUPFAM" id="SSF55797">
    <property type="entry name" value="PR-1-like"/>
    <property type="match status" value="1"/>
</dbReference>
<dbReference type="InterPro" id="IPR035940">
    <property type="entry name" value="CAP_sf"/>
</dbReference>
<proteinExistence type="predicted"/>
<dbReference type="Gene3D" id="3.40.33.10">
    <property type="entry name" value="CAP"/>
    <property type="match status" value="1"/>
</dbReference>
<feature type="chain" id="PRO_5045514095" description="SCP domain-containing protein" evidence="3">
    <location>
        <begin position="21"/>
        <end position="197"/>
    </location>
</feature>
<evidence type="ECO:0000259" key="4">
    <source>
        <dbReference type="SMART" id="SM00198"/>
    </source>
</evidence>
<sequence length="197" mass="21125">MSLGKISLALFCVVMGLAHAQDSPQDFVNAHNAARSEVGVGPVTWDDQVAAYAKNYANQRIGDCSLVHSGGPYGENIASGSADFSGTQAVQMWVNEKADYDYNSNTCAPGKVCGHYTQVVWRNSVRIGCAKVSDKMLVVKIIKLSIEASGDSSMEVIQENLKNLEETEIIMATLSSLAVLWIALDCGTAELELGYIA</sequence>
<comment type="caution">
    <text evidence="5">The sequence shown here is derived from an EMBL/GenBank/DDBJ whole genome shotgun (WGS) entry which is preliminary data.</text>
</comment>
<dbReference type="EMBL" id="JAFEMO010000002">
    <property type="protein sequence ID" value="KAH7575465.1"/>
    <property type="molecule type" value="Genomic_DNA"/>
</dbReference>
<dbReference type="CDD" id="cd05381">
    <property type="entry name" value="CAP_PR-1"/>
    <property type="match status" value="1"/>
</dbReference>
<keyword evidence="2" id="KW-0611">Plant defense</keyword>
<protein>
    <recommendedName>
        <fullName evidence="4">SCP domain-containing protein</fullName>
    </recommendedName>
</protein>
<dbReference type="InterPro" id="IPR002413">
    <property type="entry name" value="V5_allergen-like"/>
</dbReference>
<dbReference type="SMART" id="SM00198">
    <property type="entry name" value="SCP"/>
    <property type="match status" value="1"/>
</dbReference>
<evidence type="ECO:0000313" key="5">
    <source>
        <dbReference type="EMBL" id="KAH7575465.1"/>
    </source>
</evidence>
<dbReference type="PRINTS" id="PR00838">
    <property type="entry name" value="V5ALLERGEN"/>
</dbReference>
<feature type="domain" description="SCP" evidence="4">
    <location>
        <begin position="22"/>
        <end position="147"/>
    </location>
</feature>
<name>A0ABQ8IFL4_9ROSI</name>
<keyword evidence="3" id="KW-0732">Signal</keyword>
<comment type="function">
    <text evidence="1">Probably involved in the defense reaction of plants against pathogens.</text>
</comment>
<evidence type="ECO:0000313" key="6">
    <source>
        <dbReference type="Proteomes" id="UP000827721"/>
    </source>
</evidence>
<keyword evidence="6" id="KW-1185">Reference proteome</keyword>
<gene>
    <name evidence="5" type="ORF">JRO89_XS02G0117700</name>
</gene>
<dbReference type="PANTHER" id="PTHR10334">
    <property type="entry name" value="CYSTEINE-RICH SECRETORY PROTEIN-RELATED"/>
    <property type="match status" value="1"/>
</dbReference>
<dbReference type="Pfam" id="PF00188">
    <property type="entry name" value="CAP"/>
    <property type="match status" value="1"/>
</dbReference>
<dbReference type="InterPro" id="IPR014044">
    <property type="entry name" value="CAP_dom"/>
</dbReference>